<evidence type="ECO:0000259" key="4">
    <source>
        <dbReference type="Pfam" id="PF08392"/>
    </source>
</evidence>
<dbReference type="SUPFAM" id="SSF53901">
    <property type="entry name" value="Thiolase-like"/>
    <property type="match status" value="1"/>
</dbReference>
<evidence type="ECO:0000313" key="6">
    <source>
        <dbReference type="Proteomes" id="UP000291084"/>
    </source>
</evidence>
<gene>
    <name evidence="5" type="primary">Vigan.07G159200</name>
    <name evidence="5" type="ORF">VIGAN_07159200</name>
</gene>
<comment type="catalytic activity">
    <reaction evidence="2">
        <text>a very-long-chain acyl-CoA + malonyl-CoA + H(+) = a very-long-chain 3-oxoacyl-CoA + CO2 + CoA</text>
        <dbReference type="Rhea" id="RHEA:32727"/>
        <dbReference type="ChEBI" id="CHEBI:15378"/>
        <dbReference type="ChEBI" id="CHEBI:16526"/>
        <dbReference type="ChEBI" id="CHEBI:57287"/>
        <dbReference type="ChEBI" id="CHEBI:57384"/>
        <dbReference type="ChEBI" id="CHEBI:90725"/>
        <dbReference type="ChEBI" id="CHEBI:90736"/>
        <dbReference type="EC" id="2.3.1.199"/>
    </reaction>
</comment>
<dbReference type="InterPro" id="IPR012392">
    <property type="entry name" value="3-ktacl-CoA_syn"/>
</dbReference>
<dbReference type="Pfam" id="PF08392">
    <property type="entry name" value="FAE1_CUT1_RppA"/>
    <property type="match status" value="1"/>
</dbReference>
<keyword evidence="6" id="KW-1185">Reference proteome</keyword>
<proteinExistence type="predicted"/>
<dbReference type="GO" id="GO:0006633">
    <property type="term" value="P:fatty acid biosynthetic process"/>
    <property type="evidence" value="ECO:0007669"/>
    <property type="project" value="InterPro"/>
</dbReference>
<name>A0A0S3SIZ6_PHAAN</name>
<dbReference type="InterPro" id="IPR013601">
    <property type="entry name" value="FAE1_typ3_polyketide_synth"/>
</dbReference>
<evidence type="ECO:0000256" key="2">
    <source>
        <dbReference type="ARBA" id="ARBA00047375"/>
    </source>
</evidence>
<dbReference type="GO" id="GO:0009922">
    <property type="term" value="F:fatty acid elongase activity"/>
    <property type="evidence" value="ECO:0007669"/>
    <property type="project" value="UniProtKB-EC"/>
</dbReference>
<evidence type="ECO:0000256" key="1">
    <source>
        <dbReference type="ARBA" id="ARBA00023315"/>
    </source>
</evidence>
<evidence type="ECO:0000256" key="3">
    <source>
        <dbReference type="SAM" id="MobiDB-lite"/>
    </source>
</evidence>
<feature type="region of interest" description="Disordered" evidence="3">
    <location>
        <begin position="19"/>
        <end position="38"/>
    </location>
</feature>
<dbReference type="AlphaFoldDB" id="A0A0S3SIZ6"/>
<feature type="domain" description="FAE" evidence="4">
    <location>
        <begin position="47"/>
        <end position="102"/>
    </location>
</feature>
<dbReference type="PANTHER" id="PTHR31561">
    <property type="entry name" value="3-KETOACYL-COA SYNTHASE"/>
    <property type="match status" value="1"/>
</dbReference>
<dbReference type="InterPro" id="IPR016039">
    <property type="entry name" value="Thiolase-like"/>
</dbReference>
<dbReference type="OrthoDB" id="1929806at2759"/>
<evidence type="ECO:0000313" key="5">
    <source>
        <dbReference type="EMBL" id="BAT92761.1"/>
    </source>
</evidence>
<sequence length="102" mass="11052">MAQVYYLPREDDAKLAILPGEEELTEKRTGEGAENSNGMGGMGCSAKLIVNHYKLRSNIKSYNLGDMGCSAELISVNLAKDLLKANPNSYALVLSTENITLN</sequence>
<dbReference type="Proteomes" id="UP000291084">
    <property type="component" value="Chromosome 7"/>
</dbReference>
<dbReference type="Gene3D" id="3.40.47.10">
    <property type="match status" value="1"/>
</dbReference>
<keyword evidence="1" id="KW-0808">Transferase</keyword>
<reference evidence="5 6" key="1">
    <citation type="journal article" date="2015" name="Sci. Rep.">
        <title>The power of single molecule real-time sequencing technology in the de novo assembly of a eukaryotic genome.</title>
        <authorList>
            <person name="Sakai H."/>
            <person name="Naito K."/>
            <person name="Ogiso-Tanaka E."/>
            <person name="Takahashi Y."/>
            <person name="Iseki K."/>
            <person name="Muto C."/>
            <person name="Satou K."/>
            <person name="Teruya K."/>
            <person name="Shiroma A."/>
            <person name="Shimoji M."/>
            <person name="Hirano T."/>
            <person name="Itoh T."/>
            <person name="Kaga A."/>
            <person name="Tomooka N."/>
        </authorList>
    </citation>
    <scope>NUCLEOTIDE SEQUENCE [LARGE SCALE GENOMIC DNA]</scope>
    <source>
        <strain evidence="6">cv. Shumari</strain>
    </source>
</reference>
<organism evidence="5 6">
    <name type="scientific">Vigna angularis var. angularis</name>
    <dbReference type="NCBI Taxonomy" id="157739"/>
    <lineage>
        <taxon>Eukaryota</taxon>
        <taxon>Viridiplantae</taxon>
        <taxon>Streptophyta</taxon>
        <taxon>Embryophyta</taxon>
        <taxon>Tracheophyta</taxon>
        <taxon>Spermatophyta</taxon>
        <taxon>Magnoliopsida</taxon>
        <taxon>eudicotyledons</taxon>
        <taxon>Gunneridae</taxon>
        <taxon>Pentapetalae</taxon>
        <taxon>rosids</taxon>
        <taxon>fabids</taxon>
        <taxon>Fabales</taxon>
        <taxon>Fabaceae</taxon>
        <taxon>Papilionoideae</taxon>
        <taxon>50 kb inversion clade</taxon>
        <taxon>NPAAA clade</taxon>
        <taxon>indigoferoid/millettioid clade</taxon>
        <taxon>Phaseoleae</taxon>
        <taxon>Vigna</taxon>
    </lineage>
</organism>
<keyword evidence="1" id="KW-0012">Acyltransferase</keyword>
<accession>A0A0S3SIZ6</accession>
<dbReference type="EMBL" id="AP015040">
    <property type="protein sequence ID" value="BAT92761.1"/>
    <property type="molecule type" value="Genomic_DNA"/>
</dbReference>
<protein>
    <recommendedName>
        <fullName evidence="4">FAE domain-containing protein</fullName>
    </recommendedName>
</protein>
<dbReference type="GO" id="GO:0016020">
    <property type="term" value="C:membrane"/>
    <property type="evidence" value="ECO:0007669"/>
    <property type="project" value="InterPro"/>
</dbReference>